<protein>
    <recommendedName>
        <fullName evidence="4">Amidohydrolase-related domain-containing protein</fullName>
    </recommendedName>
</protein>
<feature type="region of interest" description="Disordered" evidence="1">
    <location>
        <begin position="280"/>
        <end position="305"/>
    </location>
</feature>
<sequence length="494" mass="54629">MKGAVTVHEERRDVIVEVLNVRLPFEDKTRAQGTWKVQCTSGKVTNIMPFSWEETDIPVVDVKNDHSGRTVIEGNGGLLLPAFCHSHIHVDKCFILEQCGDLTTGDFSEAMRVTNLAKTRFPHQISDLYARGSRIIRESVEHGVTCMRAHVEIDTSVGFSCLDVAQKLQDDYRAICDVEIAIFAQEPLLSSDNQMPSQNLLLLKEGAARQGFDVIGSAPYVEANTKNAKANIALIFDIADEHEYNNVDFHLDYNLDPRSEPLIYEVIRQARSRYVIHLDASTTEQDSGPRMSGTSTESDPRKRQCPNITIGHATRLQLFSKDEWRMLADEIKGLPITFVGLPQSDIYMQGRASKEDCLGAPRGTLRVPDLAREYGIHVAMSVNNVENAFTPQSSLDPLSLCTFGIAIFQAATPRDIAELVRSVTRSSKRAIGYPDEDAKDLAPCIGDQADFVILHGCTSLQSAVFNPPAERTTIKGGKVVASRRVVTWTAIGAN</sequence>
<evidence type="ECO:0000256" key="1">
    <source>
        <dbReference type="SAM" id="MobiDB-lite"/>
    </source>
</evidence>
<dbReference type="PANTHER" id="PTHR32027">
    <property type="entry name" value="CYTOSINE DEAMINASE"/>
    <property type="match status" value="1"/>
</dbReference>
<dbReference type="Proteomes" id="UP000567179">
    <property type="component" value="Unassembled WGS sequence"/>
</dbReference>
<dbReference type="EMBL" id="JAACJJ010000043">
    <property type="protein sequence ID" value="KAF5314875.1"/>
    <property type="molecule type" value="Genomic_DNA"/>
</dbReference>
<dbReference type="Gene3D" id="3.20.20.140">
    <property type="entry name" value="Metal-dependent hydrolases"/>
    <property type="match status" value="1"/>
</dbReference>
<reference evidence="2 3" key="1">
    <citation type="journal article" date="2020" name="ISME J.">
        <title>Uncovering the hidden diversity of litter-decomposition mechanisms in mushroom-forming fungi.</title>
        <authorList>
            <person name="Floudas D."/>
            <person name="Bentzer J."/>
            <person name="Ahren D."/>
            <person name="Johansson T."/>
            <person name="Persson P."/>
            <person name="Tunlid A."/>
        </authorList>
    </citation>
    <scope>NUCLEOTIDE SEQUENCE [LARGE SCALE GENOMIC DNA]</scope>
    <source>
        <strain evidence="2 3">CBS 101986</strain>
    </source>
</reference>
<dbReference type="GO" id="GO:0016814">
    <property type="term" value="F:hydrolase activity, acting on carbon-nitrogen (but not peptide) bonds, in cyclic amidines"/>
    <property type="evidence" value="ECO:0007669"/>
    <property type="project" value="TreeGrafter"/>
</dbReference>
<dbReference type="PANTHER" id="PTHR32027:SF0">
    <property type="entry name" value="CYTOSINE DEAMINASE"/>
    <property type="match status" value="1"/>
</dbReference>
<dbReference type="OrthoDB" id="10266980at2759"/>
<gene>
    <name evidence="2" type="ORF">D9619_007246</name>
</gene>
<dbReference type="SUPFAM" id="SSF51556">
    <property type="entry name" value="Metallo-dependent hydrolases"/>
    <property type="match status" value="1"/>
</dbReference>
<organism evidence="2 3">
    <name type="scientific">Psilocybe cf. subviscida</name>
    <dbReference type="NCBI Taxonomy" id="2480587"/>
    <lineage>
        <taxon>Eukaryota</taxon>
        <taxon>Fungi</taxon>
        <taxon>Dikarya</taxon>
        <taxon>Basidiomycota</taxon>
        <taxon>Agaricomycotina</taxon>
        <taxon>Agaricomycetes</taxon>
        <taxon>Agaricomycetidae</taxon>
        <taxon>Agaricales</taxon>
        <taxon>Agaricineae</taxon>
        <taxon>Strophariaceae</taxon>
        <taxon>Psilocybe</taxon>
    </lineage>
</organism>
<dbReference type="AlphaFoldDB" id="A0A8H5EW77"/>
<evidence type="ECO:0000313" key="3">
    <source>
        <dbReference type="Proteomes" id="UP000567179"/>
    </source>
</evidence>
<comment type="caution">
    <text evidence="2">The sequence shown here is derived from an EMBL/GenBank/DDBJ whole genome shotgun (WGS) entry which is preliminary data.</text>
</comment>
<name>A0A8H5EW77_9AGAR</name>
<keyword evidence="3" id="KW-1185">Reference proteome</keyword>
<dbReference type="InterPro" id="IPR052349">
    <property type="entry name" value="Metallo-hydrolase_Enzymes"/>
</dbReference>
<evidence type="ECO:0008006" key="4">
    <source>
        <dbReference type="Google" id="ProtNLM"/>
    </source>
</evidence>
<feature type="compositionally biased region" description="Polar residues" evidence="1">
    <location>
        <begin position="280"/>
        <end position="297"/>
    </location>
</feature>
<dbReference type="InterPro" id="IPR032466">
    <property type="entry name" value="Metal_Hydrolase"/>
</dbReference>
<accession>A0A8H5EW77</accession>
<evidence type="ECO:0000313" key="2">
    <source>
        <dbReference type="EMBL" id="KAF5314875.1"/>
    </source>
</evidence>
<proteinExistence type="predicted"/>